<dbReference type="EMBL" id="CP027668">
    <property type="protein sequence ID" value="AVO44378.1"/>
    <property type="molecule type" value="Genomic_DNA"/>
</dbReference>
<reference evidence="2 3" key="1">
    <citation type="submission" date="2018-03" db="EMBL/GenBank/DDBJ databases">
        <title>Genome sequencing of Phreatobacter sp.</title>
        <authorList>
            <person name="Kim S.-J."/>
            <person name="Heo J."/>
            <person name="Kwon S.-W."/>
        </authorList>
    </citation>
    <scope>NUCLEOTIDE SEQUENCE [LARGE SCALE GENOMIC DNA]</scope>
    <source>
        <strain evidence="2 3">S-12</strain>
    </source>
</reference>
<organism evidence="2 3">
    <name type="scientific">Phreatobacter cathodiphilus</name>
    <dbReference type="NCBI Taxonomy" id="1868589"/>
    <lineage>
        <taxon>Bacteria</taxon>
        <taxon>Pseudomonadati</taxon>
        <taxon>Pseudomonadota</taxon>
        <taxon>Alphaproteobacteria</taxon>
        <taxon>Hyphomicrobiales</taxon>
        <taxon>Phreatobacteraceae</taxon>
        <taxon>Phreatobacter</taxon>
    </lineage>
</organism>
<evidence type="ECO:0000259" key="1">
    <source>
        <dbReference type="Pfam" id="PF08770"/>
    </source>
</evidence>
<name>A0A2S0N8A4_9HYPH</name>
<dbReference type="KEGG" id="phr:C6569_04490"/>
<dbReference type="RefSeq" id="WP_106747708.1">
    <property type="nucleotide sequence ID" value="NZ_CP027668.1"/>
</dbReference>
<dbReference type="SUPFAM" id="SSF81296">
    <property type="entry name" value="E set domains"/>
    <property type="match status" value="1"/>
</dbReference>
<accession>A0A2S0N8A4</accession>
<dbReference type="InterPro" id="IPR014880">
    <property type="entry name" value="SoxZ_dom"/>
</dbReference>
<dbReference type="InterPro" id="IPR013783">
    <property type="entry name" value="Ig-like_fold"/>
</dbReference>
<dbReference type="Proteomes" id="UP000237889">
    <property type="component" value="Chromosome"/>
</dbReference>
<protein>
    <submittedName>
        <fullName evidence="2">Thiosulfate oxidation carrier complex protein SoxZ</fullName>
    </submittedName>
</protein>
<evidence type="ECO:0000313" key="2">
    <source>
        <dbReference type="EMBL" id="AVO44378.1"/>
    </source>
</evidence>
<dbReference type="Gene3D" id="2.60.40.10">
    <property type="entry name" value="Immunoglobulins"/>
    <property type="match status" value="1"/>
</dbReference>
<feature type="domain" description="Sulphur oxidation protein SoxZ" evidence="1">
    <location>
        <begin position="13"/>
        <end position="102"/>
    </location>
</feature>
<dbReference type="InterPro" id="IPR014756">
    <property type="entry name" value="Ig_E-set"/>
</dbReference>
<dbReference type="Pfam" id="PF08770">
    <property type="entry name" value="SoxZ"/>
    <property type="match status" value="1"/>
</dbReference>
<gene>
    <name evidence="2" type="ORF">C6569_04490</name>
</gene>
<sequence>MASATLPARITMPAEARRSEIVEIRVLARHPMERAIDAPGLRPVARKIIHTLRVTQEGQELFRIELSPGIAANPYVAFTTRAERSGELVFEWIEDGGVTYERRQSLTVT</sequence>
<dbReference type="AlphaFoldDB" id="A0A2S0N8A4"/>
<keyword evidence="3" id="KW-1185">Reference proteome</keyword>
<proteinExistence type="predicted"/>
<evidence type="ECO:0000313" key="3">
    <source>
        <dbReference type="Proteomes" id="UP000237889"/>
    </source>
</evidence>
<dbReference type="OrthoDB" id="9795530at2"/>